<sequence length="95" mass="10476">MADTSYHGADLAERIGWMVRLRWIGAAGVIVTVAFASNVLQIGLPASTLYLIAGIILLYNLIFFVSLRLERARRVLLRPPQVTILVNLQIALAES</sequence>
<evidence type="ECO:0000256" key="1">
    <source>
        <dbReference type="SAM" id="Phobius"/>
    </source>
</evidence>
<gene>
    <name evidence="2" type="ORF">HKBW3S42_01399</name>
</gene>
<keyword evidence="1" id="KW-0472">Membrane</keyword>
<keyword evidence="1" id="KW-0812">Transmembrane</keyword>
<proteinExistence type="predicted"/>
<dbReference type="EMBL" id="BLSA01000264">
    <property type="protein sequence ID" value="GFP33081.1"/>
    <property type="molecule type" value="Genomic_DNA"/>
</dbReference>
<dbReference type="Proteomes" id="UP000568877">
    <property type="component" value="Unassembled WGS sequence"/>
</dbReference>
<name>A0A6V8PQM3_9ACTN</name>
<evidence type="ECO:0000313" key="2">
    <source>
        <dbReference type="EMBL" id="GFP33081.1"/>
    </source>
</evidence>
<dbReference type="AlphaFoldDB" id="A0A6V8PQM3"/>
<protein>
    <submittedName>
        <fullName evidence="2">Uncharacterized protein</fullName>
    </submittedName>
</protein>
<feature type="transmembrane region" description="Helical" evidence="1">
    <location>
        <begin position="21"/>
        <end position="43"/>
    </location>
</feature>
<evidence type="ECO:0000313" key="3">
    <source>
        <dbReference type="Proteomes" id="UP000568877"/>
    </source>
</evidence>
<feature type="transmembrane region" description="Helical" evidence="1">
    <location>
        <begin position="49"/>
        <end position="69"/>
    </location>
</feature>
<comment type="caution">
    <text evidence="2">The sequence shown here is derived from an EMBL/GenBank/DDBJ whole genome shotgun (WGS) entry which is preliminary data.</text>
</comment>
<organism evidence="2 3">
    <name type="scientific">Candidatus Hakubella thermalkaliphila</name>
    <dbReference type="NCBI Taxonomy" id="2754717"/>
    <lineage>
        <taxon>Bacteria</taxon>
        <taxon>Bacillati</taxon>
        <taxon>Actinomycetota</taxon>
        <taxon>Actinomycetota incertae sedis</taxon>
        <taxon>Candidatus Hakubellales</taxon>
        <taxon>Candidatus Hakubellaceae</taxon>
        <taxon>Candidatus Hakubella</taxon>
    </lineage>
</organism>
<keyword evidence="1" id="KW-1133">Transmembrane helix</keyword>
<reference evidence="2 3" key="1">
    <citation type="journal article" date="2020" name="Front. Microbiol.">
        <title>Single-cell genomics of novel Actinobacteria with the Wood-Ljungdahl pathway discovered in a serpentinizing system.</title>
        <authorList>
            <person name="Merino N."/>
            <person name="Kawai M."/>
            <person name="Boyd E.S."/>
            <person name="Colman D.R."/>
            <person name="McGlynn S.E."/>
            <person name="Nealson K.H."/>
            <person name="Kurokawa K."/>
            <person name="Hongoh Y."/>
        </authorList>
    </citation>
    <scope>NUCLEOTIDE SEQUENCE [LARGE SCALE GENOMIC DNA]</scope>
    <source>
        <strain evidence="2 3">S42</strain>
    </source>
</reference>
<accession>A0A6V8PQM3</accession>